<evidence type="ECO:0000313" key="8">
    <source>
        <dbReference type="EMBL" id="QNI32036.1"/>
    </source>
</evidence>
<evidence type="ECO:0000313" key="9">
    <source>
        <dbReference type="Proteomes" id="UP000515312"/>
    </source>
</evidence>
<dbReference type="Proteomes" id="UP000515312">
    <property type="component" value="Chromosome"/>
</dbReference>
<dbReference type="RefSeq" id="WP_186742993.1">
    <property type="nucleotide sequence ID" value="NZ_CP060394.1"/>
</dbReference>
<reference evidence="8 9" key="1">
    <citation type="submission" date="2020-08" db="EMBL/GenBank/DDBJ databases">
        <title>Edaphobacter telluris sp. nov. and Acidobacterium dinghuensis sp. nov., two acidobacteria isolated from forest soil.</title>
        <authorList>
            <person name="Fu J."/>
            <person name="Qiu L."/>
        </authorList>
    </citation>
    <scope>NUCLEOTIDE SEQUENCE [LARGE SCALE GENOMIC DNA]</scope>
    <source>
        <strain evidence="8">4Y35</strain>
    </source>
</reference>
<dbReference type="GO" id="GO:0016020">
    <property type="term" value="C:membrane"/>
    <property type="evidence" value="ECO:0007669"/>
    <property type="project" value="UniProtKB-SubCell"/>
</dbReference>
<name>A0A7G8BHL6_9BACT</name>
<keyword evidence="9" id="KW-1185">Reference proteome</keyword>
<dbReference type="InterPro" id="IPR000620">
    <property type="entry name" value="EamA_dom"/>
</dbReference>
<feature type="transmembrane region" description="Helical" evidence="6">
    <location>
        <begin position="119"/>
        <end position="138"/>
    </location>
</feature>
<protein>
    <submittedName>
        <fullName evidence="8">EamA family transporter</fullName>
    </submittedName>
</protein>
<dbReference type="InterPro" id="IPR050638">
    <property type="entry name" value="AA-Vitamin_Transporters"/>
</dbReference>
<feature type="transmembrane region" description="Helical" evidence="6">
    <location>
        <begin position="221"/>
        <end position="241"/>
    </location>
</feature>
<evidence type="ECO:0000256" key="2">
    <source>
        <dbReference type="ARBA" id="ARBA00007362"/>
    </source>
</evidence>
<feature type="domain" description="EamA" evidence="7">
    <location>
        <begin position="150"/>
        <end position="290"/>
    </location>
</feature>
<feature type="transmembrane region" description="Helical" evidence="6">
    <location>
        <begin position="7"/>
        <end position="23"/>
    </location>
</feature>
<dbReference type="EMBL" id="CP060394">
    <property type="protein sequence ID" value="QNI32036.1"/>
    <property type="molecule type" value="Genomic_DNA"/>
</dbReference>
<dbReference type="InterPro" id="IPR037185">
    <property type="entry name" value="EmrE-like"/>
</dbReference>
<feature type="transmembrane region" description="Helical" evidence="6">
    <location>
        <begin position="273"/>
        <end position="291"/>
    </location>
</feature>
<keyword evidence="4 6" id="KW-1133">Transmembrane helix</keyword>
<keyword evidence="5 6" id="KW-0472">Membrane</keyword>
<dbReference type="Gene3D" id="1.10.3730.20">
    <property type="match status" value="1"/>
</dbReference>
<evidence type="ECO:0000256" key="3">
    <source>
        <dbReference type="ARBA" id="ARBA00022692"/>
    </source>
</evidence>
<feature type="transmembrane region" description="Helical" evidence="6">
    <location>
        <begin position="62"/>
        <end position="81"/>
    </location>
</feature>
<sequence>MSIRRLLAYGAIYFLWGGSFLGIRELVAVVPPFFAAGFRFTLAGLLLVGYSHLRGRAEMPRGSLVGASTLGFIMFTLMYAALFWGEILVPSGIAAVISAMIPVWIFIGELAILRTQRATLLSVAGIVLGFAGVVVLAWQAPVSGIRTSTLAVLVLIGGTLCWSGGTLLSRRLTLPRPQTLNAGWQMAIGGALLLLLSAAAGEMRRLPPLSVLLRPTLVFSMAYLIFAASIVSFTCYVWLIAHEPVTRVSSYAYVNPVIALLAGAVLAGERLSAFQLIGVLLVLAGVFATLTGKQVAPVKKSVTV</sequence>
<feature type="transmembrane region" description="Helical" evidence="6">
    <location>
        <begin position="180"/>
        <end position="201"/>
    </location>
</feature>
<feature type="transmembrane region" description="Helical" evidence="6">
    <location>
        <begin position="248"/>
        <end position="267"/>
    </location>
</feature>
<accession>A0A7G8BHL6</accession>
<gene>
    <name evidence="8" type="ORF">H7849_24005</name>
</gene>
<proteinExistence type="inferred from homology"/>
<dbReference type="KEGG" id="adin:H7849_24005"/>
<dbReference type="PANTHER" id="PTHR32322">
    <property type="entry name" value="INNER MEMBRANE TRANSPORTER"/>
    <property type="match status" value="1"/>
</dbReference>
<evidence type="ECO:0000256" key="6">
    <source>
        <dbReference type="SAM" id="Phobius"/>
    </source>
</evidence>
<dbReference type="PANTHER" id="PTHR32322:SF2">
    <property type="entry name" value="EAMA DOMAIN-CONTAINING PROTEIN"/>
    <property type="match status" value="1"/>
</dbReference>
<evidence type="ECO:0000256" key="1">
    <source>
        <dbReference type="ARBA" id="ARBA00004141"/>
    </source>
</evidence>
<dbReference type="SUPFAM" id="SSF103481">
    <property type="entry name" value="Multidrug resistance efflux transporter EmrE"/>
    <property type="match status" value="2"/>
</dbReference>
<dbReference type="Pfam" id="PF00892">
    <property type="entry name" value="EamA"/>
    <property type="match status" value="2"/>
</dbReference>
<comment type="similarity">
    <text evidence="2">Belongs to the EamA transporter family.</text>
</comment>
<dbReference type="AlphaFoldDB" id="A0A7G8BHL6"/>
<feature type="transmembrane region" description="Helical" evidence="6">
    <location>
        <begin position="29"/>
        <end position="50"/>
    </location>
</feature>
<evidence type="ECO:0000256" key="5">
    <source>
        <dbReference type="ARBA" id="ARBA00023136"/>
    </source>
</evidence>
<organism evidence="8 9">
    <name type="scientific">Alloacidobacterium dinghuense</name>
    <dbReference type="NCBI Taxonomy" id="2763107"/>
    <lineage>
        <taxon>Bacteria</taxon>
        <taxon>Pseudomonadati</taxon>
        <taxon>Acidobacteriota</taxon>
        <taxon>Terriglobia</taxon>
        <taxon>Terriglobales</taxon>
        <taxon>Acidobacteriaceae</taxon>
        <taxon>Alloacidobacterium</taxon>
    </lineage>
</organism>
<feature type="transmembrane region" description="Helical" evidence="6">
    <location>
        <begin position="87"/>
        <end position="107"/>
    </location>
</feature>
<evidence type="ECO:0000259" key="7">
    <source>
        <dbReference type="Pfam" id="PF00892"/>
    </source>
</evidence>
<keyword evidence="3 6" id="KW-0812">Transmembrane</keyword>
<feature type="domain" description="EamA" evidence="7">
    <location>
        <begin position="14"/>
        <end position="137"/>
    </location>
</feature>
<evidence type="ECO:0000256" key="4">
    <source>
        <dbReference type="ARBA" id="ARBA00022989"/>
    </source>
</evidence>
<feature type="transmembrane region" description="Helical" evidence="6">
    <location>
        <begin position="150"/>
        <end position="168"/>
    </location>
</feature>
<comment type="subcellular location">
    <subcellularLocation>
        <location evidence="1">Membrane</location>
        <topology evidence="1">Multi-pass membrane protein</topology>
    </subcellularLocation>
</comment>